<proteinExistence type="predicted"/>
<evidence type="ECO:0000313" key="3">
    <source>
        <dbReference type="Proteomes" id="UP001139179"/>
    </source>
</evidence>
<dbReference type="Pfam" id="PF09527">
    <property type="entry name" value="ATPase_gene1"/>
    <property type="match status" value="1"/>
</dbReference>
<dbReference type="RefSeq" id="WP_251223069.1">
    <property type="nucleotide sequence ID" value="NZ_JAMBOL010000006.1"/>
</dbReference>
<accession>A0A9X2INY8</accession>
<dbReference type="InterPro" id="IPR032820">
    <property type="entry name" value="ATPase_put"/>
</dbReference>
<name>A0A9X2INY8_9BACI</name>
<evidence type="ECO:0000313" key="2">
    <source>
        <dbReference type="EMBL" id="MCM3714276.1"/>
    </source>
</evidence>
<dbReference type="Proteomes" id="UP001139179">
    <property type="component" value="Unassembled WGS sequence"/>
</dbReference>
<keyword evidence="1" id="KW-0472">Membrane</keyword>
<keyword evidence="1" id="KW-0812">Transmembrane</keyword>
<feature type="transmembrane region" description="Helical" evidence="1">
    <location>
        <begin position="42"/>
        <end position="63"/>
    </location>
</feature>
<evidence type="ECO:0000256" key="1">
    <source>
        <dbReference type="SAM" id="Phobius"/>
    </source>
</evidence>
<dbReference type="EMBL" id="JAMBOL010000006">
    <property type="protein sequence ID" value="MCM3714276.1"/>
    <property type="molecule type" value="Genomic_DNA"/>
</dbReference>
<sequence>MPDHKRSPWRAMVLVSIISSYIVGGVIGGVFLGIWLDSKFSTQPLFLISFLLLGLATGLYGTYRTIQPFLGDDAKK</sequence>
<protein>
    <submittedName>
        <fullName evidence="2">AtpZ/AtpI family protein</fullName>
    </submittedName>
</protein>
<organism evidence="2 3">
    <name type="scientific">Halalkalibacter oceani</name>
    <dbReference type="NCBI Taxonomy" id="1653776"/>
    <lineage>
        <taxon>Bacteria</taxon>
        <taxon>Bacillati</taxon>
        <taxon>Bacillota</taxon>
        <taxon>Bacilli</taxon>
        <taxon>Bacillales</taxon>
        <taxon>Bacillaceae</taxon>
        <taxon>Halalkalibacter</taxon>
    </lineage>
</organism>
<keyword evidence="3" id="KW-1185">Reference proteome</keyword>
<dbReference type="SUPFAM" id="SSF103473">
    <property type="entry name" value="MFS general substrate transporter"/>
    <property type="match status" value="1"/>
</dbReference>
<feature type="transmembrane region" description="Helical" evidence="1">
    <location>
        <begin position="12"/>
        <end position="36"/>
    </location>
</feature>
<dbReference type="InterPro" id="IPR036259">
    <property type="entry name" value="MFS_trans_sf"/>
</dbReference>
<keyword evidence="1" id="KW-1133">Transmembrane helix</keyword>
<comment type="caution">
    <text evidence="2">The sequence shown here is derived from an EMBL/GenBank/DDBJ whole genome shotgun (WGS) entry which is preliminary data.</text>
</comment>
<reference evidence="2" key="1">
    <citation type="submission" date="2022-05" db="EMBL/GenBank/DDBJ databases">
        <title>Comparative Genomics of Spacecraft Associated Microbes.</title>
        <authorList>
            <person name="Tran M.T."/>
            <person name="Wright A."/>
            <person name="Seuylemezian A."/>
            <person name="Eisen J."/>
            <person name="Coil D."/>
        </authorList>
    </citation>
    <scope>NUCLEOTIDE SEQUENCE</scope>
    <source>
        <strain evidence="2">214.1.1</strain>
    </source>
</reference>
<gene>
    <name evidence="2" type="ORF">M3202_09275</name>
</gene>
<dbReference type="AlphaFoldDB" id="A0A9X2INY8"/>